<protein>
    <recommendedName>
        <fullName evidence="2">N(6)-L-threonylcarbamoyladenine synthase</fullName>
        <ecNumber evidence="2">2.3.1.234</ecNumber>
    </recommendedName>
</protein>
<dbReference type="EC" id="2.3.1.234" evidence="2"/>
<comment type="catalytic activity">
    <reaction evidence="9 10">
        <text>L-threonylcarbamoyladenylate + adenosine(37) in tRNA = N(6)-L-threonylcarbamoyladenosine(37) in tRNA + AMP + H(+)</text>
        <dbReference type="Rhea" id="RHEA:37059"/>
        <dbReference type="Rhea" id="RHEA-COMP:10162"/>
        <dbReference type="Rhea" id="RHEA-COMP:10163"/>
        <dbReference type="ChEBI" id="CHEBI:15378"/>
        <dbReference type="ChEBI" id="CHEBI:73682"/>
        <dbReference type="ChEBI" id="CHEBI:74411"/>
        <dbReference type="ChEBI" id="CHEBI:74418"/>
        <dbReference type="ChEBI" id="CHEBI:456215"/>
        <dbReference type="EC" id="2.3.1.234"/>
    </reaction>
</comment>
<dbReference type="FunFam" id="3.30.420.40:FF:000083">
    <property type="entry name" value="Probable tRNA N6-adenosine threonylcarbamoyltransferase, mitochondrial"/>
    <property type="match status" value="1"/>
</dbReference>
<evidence type="ECO:0000256" key="7">
    <source>
        <dbReference type="ARBA" id="ARBA00023128"/>
    </source>
</evidence>
<dbReference type="InterPro" id="IPR022450">
    <property type="entry name" value="TsaD"/>
</dbReference>
<dbReference type="PANTHER" id="PTHR11735:SF6">
    <property type="entry name" value="TRNA N6-ADENOSINE THREONYLCARBAMOYLTRANSFERASE, MITOCHONDRIAL"/>
    <property type="match status" value="1"/>
</dbReference>
<keyword evidence="5 10" id="KW-0479">Metal-binding</keyword>
<dbReference type="CDD" id="cd24134">
    <property type="entry name" value="ASKHA_NBD_OSGEPL1_QRI7_euk"/>
    <property type="match status" value="1"/>
</dbReference>
<keyword evidence="4 10" id="KW-0819">tRNA processing</keyword>
<dbReference type="GO" id="GO:0005739">
    <property type="term" value="C:mitochondrion"/>
    <property type="evidence" value="ECO:0007669"/>
    <property type="project" value="UniProtKB-SubCell"/>
</dbReference>
<comment type="subcellular location">
    <subcellularLocation>
        <location evidence="1 10">Mitochondrion</location>
    </subcellularLocation>
</comment>
<dbReference type="AlphaFoldDB" id="A0A6P7STN0"/>
<evidence type="ECO:0000313" key="12">
    <source>
        <dbReference type="Proteomes" id="UP000515154"/>
    </source>
</evidence>
<evidence type="ECO:0000256" key="4">
    <source>
        <dbReference type="ARBA" id="ARBA00022694"/>
    </source>
</evidence>
<dbReference type="GO" id="GO:0061711">
    <property type="term" value="F:tRNA N(6)-L-threonylcarbamoyladenine synthase activity"/>
    <property type="evidence" value="ECO:0007669"/>
    <property type="project" value="UniProtKB-EC"/>
</dbReference>
<sequence length="443" mass="48704">MAATICPMLHRVRCFLVYKQCLHLRYSIGRDYSCRSRSLYHNKPTISHYSSFRPFHPLGEYTGSKRLLVLGLETSCDDTGAAVVDNLGHVWGEALHSQTSTHIELGGIIPPIAQKLHQQHIAGVVEKAFEEANVTLEDVDAIAVTVKPGLSLSLAVGLQYAKELAKEYRKPIIPIHHMEAHALTVRMKQPVNFPFLVLLASGGHCLLAVSKSVNEFALLGTTMDNAPGDVFDKVARSLKLKNLPQCYDLSGGASVELVAKNGQPHAFEFPQVMLQSPDCNFSFSGFNSMAHRYISLAEKDQNIKGDAIISNAADLCASFQLGVLKHLAKRVQRALLFSEITGLLGKEKTLVVSGGVACNQFLINNLRKVCEEYNCSLYCPPPKLCTDNGIMVAWNGIEKLARGIGIAKDLEQIEIQAKSPLGENLTEEVSKVKLKLERLKFDV</sequence>
<proteinExistence type="inferred from homology"/>
<evidence type="ECO:0000259" key="11">
    <source>
        <dbReference type="Pfam" id="PF00814"/>
    </source>
</evidence>
<gene>
    <name evidence="13" type="primary">LOC115216448</name>
</gene>
<keyword evidence="6" id="KW-0809">Transit peptide</keyword>
<dbReference type="KEGG" id="osn:115216448"/>
<feature type="domain" description="Gcp-like" evidence="11">
    <location>
        <begin position="90"/>
        <end position="394"/>
    </location>
</feature>
<dbReference type="HAMAP" id="MF_01445">
    <property type="entry name" value="TsaD"/>
    <property type="match status" value="1"/>
</dbReference>
<dbReference type="NCBIfam" id="TIGR00329">
    <property type="entry name" value="gcp_kae1"/>
    <property type="match status" value="1"/>
</dbReference>
<comment type="cofactor">
    <cofactor evidence="10">
        <name>a divalent metal cation</name>
        <dbReference type="ChEBI" id="CHEBI:60240"/>
    </cofactor>
    <text evidence="10">Binds 1 divalent metal cation per subunit.</text>
</comment>
<accession>A0A6P7STN0</accession>
<dbReference type="InterPro" id="IPR043129">
    <property type="entry name" value="ATPase_NBD"/>
</dbReference>
<evidence type="ECO:0000313" key="13">
    <source>
        <dbReference type="RefSeq" id="XP_029641650.1"/>
    </source>
</evidence>
<dbReference type="InterPro" id="IPR017861">
    <property type="entry name" value="KAE1/TsaD"/>
</dbReference>
<keyword evidence="12" id="KW-1185">Reference proteome</keyword>
<evidence type="ECO:0000256" key="9">
    <source>
        <dbReference type="ARBA" id="ARBA00048117"/>
    </source>
</evidence>
<keyword evidence="3 10" id="KW-0808">Transferase</keyword>
<dbReference type="GO" id="GO:0002949">
    <property type="term" value="P:tRNA threonylcarbamoyladenosine modification"/>
    <property type="evidence" value="ECO:0007669"/>
    <property type="project" value="UniProtKB-UniRule"/>
</dbReference>
<evidence type="ECO:0000256" key="8">
    <source>
        <dbReference type="ARBA" id="ARBA00023315"/>
    </source>
</evidence>
<dbReference type="Pfam" id="PF00814">
    <property type="entry name" value="TsaD"/>
    <property type="match status" value="1"/>
</dbReference>
<name>A0A6P7STN0_9MOLL</name>
<comment type="similarity">
    <text evidence="10">Belongs to the KAE1 / TsaD family.</text>
</comment>
<comment type="function">
    <text evidence="10">Required for the formation of a threonylcarbamoyl group on adenosine at position 37 (t(6)A37) in mitochondrial tRNAs that read codons beginning with adenine. Probably involved in the transfer of the threonylcarbamoyl moiety of threonylcarbamoyl-AMP (TC-AMP) to the N6 group of A37. Involved in mitochondrial genome maintenance.</text>
</comment>
<evidence type="ECO:0000256" key="5">
    <source>
        <dbReference type="ARBA" id="ARBA00022723"/>
    </source>
</evidence>
<evidence type="ECO:0000256" key="6">
    <source>
        <dbReference type="ARBA" id="ARBA00022946"/>
    </source>
</evidence>
<reference evidence="13" key="1">
    <citation type="submission" date="2025-08" db="UniProtKB">
        <authorList>
            <consortium name="RefSeq"/>
        </authorList>
    </citation>
    <scope>IDENTIFICATION</scope>
</reference>
<organism evidence="12 13">
    <name type="scientific">Octopus sinensis</name>
    <name type="common">East Asian common octopus</name>
    <dbReference type="NCBI Taxonomy" id="2607531"/>
    <lineage>
        <taxon>Eukaryota</taxon>
        <taxon>Metazoa</taxon>
        <taxon>Spiralia</taxon>
        <taxon>Lophotrochozoa</taxon>
        <taxon>Mollusca</taxon>
        <taxon>Cephalopoda</taxon>
        <taxon>Coleoidea</taxon>
        <taxon>Octopodiformes</taxon>
        <taxon>Octopoda</taxon>
        <taxon>Incirrata</taxon>
        <taxon>Octopodidae</taxon>
        <taxon>Octopus</taxon>
    </lineage>
</organism>
<dbReference type="Proteomes" id="UP000515154">
    <property type="component" value="Linkage group LG10"/>
</dbReference>
<dbReference type="NCBIfam" id="TIGR03723">
    <property type="entry name" value="T6A_TsaD_YgjD"/>
    <property type="match status" value="1"/>
</dbReference>
<keyword evidence="8 10" id="KW-0012">Acyltransferase</keyword>
<evidence type="ECO:0000256" key="2">
    <source>
        <dbReference type="ARBA" id="ARBA00012156"/>
    </source>
</evidence>
<dbReference type="InterPro" id="IPR000905">
    <property type="entry name" value="Gcp-like_dom"/>
</dbReference>
<evidence type="ECO:0000256" key="10">
    <source>
        <dbReference type="HAMAP-Rule" id="MF_03179"/>
    </source>
</evidence>
<dbReference type="PANTHER" id="PTHR11735">
    <property type="entry name" value="TRNA N6-ADENOSINE THREONYLCARBAMOYLTRANSFERASE"/>
    <property type="match status" value="1"/>
</dbReference>
<dbReference type="SUPFAM" id="SSF53067">
    <property type="entry name" value="Actin-like ATPase domain"/>
    <property type="match status" value="1"/>
</dbReference>
<comment type="subunit">
    <text evidence="10">Homodimer.</text>
</comment>
<keyword evidence="7 10" id="KW-0496">Mitochondrion</keyword>
<dbReference type="RefSeq" id="XP_029641650.1">
    <property type="nucleotide sequence ID" value="XM_029785790.2"/>
</dbReference>
<evidence type="ECO:0000256" key="1">
    <source>
        <dbReference type="ARBA" id="ARBA00004173"/>
    </source>
</evidence>
<dbReference type="Gene3D" id="3.30.420.40">
    <property type="match status" value="2"/>
</dbReference>
<dbReference type="PRINTS" id="PR00789">
    <property type="entry name" value="OSIALOPTASE"/>
</dbReference>
<evidence type="ECO:0000256" key="3">
    <source>
        <dbReference type="ARBA" id="ARBA00022679"/>
    </source>
</evidence>
<dbReference type="GO" id="GO:0046872">
    <property type="term" value="F:metal ion binding"/>
    <property type="evidence" value="ECO:0007669"/>
    <property type="project" value="UniProtKB-KW"/>
</dbReference>